<evidence type="ECO:0000256" key="4">
    <source>
        <dbReference type="ARBA" id="ARBA00022842"/>
    </source>
</evidence>
<dbReference type="EMBL" id="LJGU01000166">
    <property type="protein sequence ID" value="OEU85088.1"/>
    <property type="molecule type" value="Genomic_DNA"/>
</dbReference>
<dbReference type="InterPro" id="IPR029060">
    <property type="entry name" value="PIN-like_dom_sf"/>
</dbReference>
<dbReference type="STRING" id="1075402.AN216_26270"/>
<name>A0A1E7JF54_9ACTN</name>
<evidence type="ECO:0000256" key="3">
    <source>
        <dbReference type="ARBA" id="ARBA00022801"/>
    </source>
</evidence>
<dbReference type="PATRIC" id="fig|1075402.3.peg.5660"/>
<organism evidence="6 7">
    <name type="scientific">Streptomyces oceani</name>
    <dbReference type="NCBI Taxonomy" id="1075402"/>
    <lineage>
        <taxon>Bacteria</taxon>
        <taxon>Bacillati</taxon>
        <taxon>Actinomycetota</taxon>
        <taxon>Actinomycetes</taxon>
        <taxon>Kitasatosporales</taxon>
        <taxon>Streptomycetaceae</taxon>
        <taxon>Streptomyces</taxon>
    </lineage>
</organism>
<feature type="domain" description="PIN" evidence="5">
    <location>
        <begin position="4"/>
        <end position="129"/>
    </location>
</feature>
<keyword evidence="4" id="KW-0460">Magnesium</keyword>
<reference evidence="6 7" key="1">
    <citation type="journal article" date="2016" name="Front. Microbiol.">
        <title>Comparative Genomics Analysis of Streptomyces Species Reveals Their Adaptation to the Marine Environment and Their Diversity at the Genomic Level.</title>
        <authorList>
            <person name="Tian X."/>
            <person name="Zhang Z."/>
            <person name="Yang T."/>
            <person name="Chen M."/>
            <person name="Li J."/>
            <person name="Chen F."/>
            <person name="Yang J."/>
            <person name="Li W."/>
            <person name="Zhang B."/>
            <person name="Zhang Z."/>
            <person name="Wu J."/>
            <person name="Zhang C."/>
            <person name="Long L."/>
            <person name="Xiao J."/>
        </authorList>
    </citation>
    <scope>NUCLEOTIDE SEQUENCE [LARGE SCALE GENOMIC DNA]</scope>
    <source>
        <strain evidence="6 7">SCSIO 02100</strain>
    </source>
</reference>
<dbReference type="Proteomes" id="UP000176101">
    <property type="component" value="Unassembled WGS sequence"/>
</dbReference>
<evidence type="ECO:0000259" key="5">
    <source>
        <dbReference type="Pfam" id="PF01850"/>
    </source>
</evidence>
<dbReference type="GO" id="GO:0016787">
    <property type="term" value="F:hydrolase activity"/>
    <property type="evidence" value="ECO:0007669"/>
    <property type="project" value="UniProtKB-KW"/>
</dbReference>
<accession>A0A1E7JF54</accession>
<keyword evidence="7" id="KW-1185">Reference proteome</keyword>
<dbReference type="AlphaFoldDB" id="A0A1E7JF54"/>
<dbReference type="OrthoDB" id="5184258at2"/>
<keyword evidence="2" id="KW-0479">Metal-binding</keyword>
<dbReference type="RefSeq" id="WP_070199207.1">
    <property type="nucleotide sequence ID" value="NZ_LJGU01000166.1"/>
</dbReference>
<evidence type="ECO:0000313" key="7">
    <source>
        <dbReference type="Proteomes" id="UP000176101"/>
    </source>
</evidence>
<dbReference type="Pfam" id="PF01850">
    <property type="entry name" value="PIN"/>
    <property type="match status" value="1"/>
</dbReference>
<dbReference type="GO" id="GO:0004518">
    <property type="term" value="F:nuclease activity"/>
    <property type="evidence" value="ECO:0007669"/>
    <property type="project" value="UniProtKB-KW"/>
</dbReference>
<comment type="caution">
    <text evidence="6">The sequence shown here is derived from an EMBL/GenBank/DDBJ whole genome shotgun (WGS) entry which is preliminary data.</text>
</comment>
<dbReference type="SUPFAM" id="SSF88723">
    <property type="entry name" value="PIN domain-like"/>
    <property type="match status" value="1"/>
</dbReference>
<proteinExistence type="predicted"/>
<evidence type="ECO:0000256" key="2">
    <source>
        <dbReference type="ARBA" id="ARBA00022723"/>
    </source>
</evidence>
<gene>
    <name evidence="6" type="ORF">AN216_26270</name>
</gene>
<keyword evidence="1" id="KW-0540">Nuclease</keyword>
<dbReference type="Gene3D" id="3.40.50.1010">
    <property type="entry name" value="5'-nuclease"/>
    <property type="match status" value="1"/>
</dbReference>
<dbReference type="InterPro" id="IPR002716">
    <property type="entry name" value="PIN_dom"/>
</dbReference>
<dbReference type="GO" id="GO:0046872">
    <property type="term" value="F:metal ion binding"/>
    <property type="evidence" value="ECO:0007669"/>
    <property type="project" value="UniProtKB-KW"/>
</dbReference>
<protein>
    <submittedName>
        <fullName evidence="6">Twitching motility protein PilT</fullName>
    </submittedName>
</protein>
<evidence type="ECO:0000256" key="1">
    <source>
        <dbReference type="ARBA" id="ARBA00022722"/>
    </source>
</evidence>
<sequence>MILIVADTSGLLAALEAGHPDGPGAREALERASVLVVSPVILSELDHLATRELGRRAATEAVDDLCRRVRAKRAELAQVTATTVEQAQMVRAHYAALDLDLTDAVNVVLARDYDTDTILTLDRRDFRAVVPLGPHKAFRLLPDDL</sequence>
<evidence type="ECO:0000313" key="6">
    <source>
        <dbReference type="EMBL" id="OEU85088.1"/>
    </source>
</evidence>
<keyword evidence="3" id="KW-0378">Hydrolase</keyword>